<dbReference type="Proteomes" id="UP001150581">
    <property type="component" value="Unassembled WGS sequence"/>
</dbReference>
<comment type="caution">
    <text evidence="1">The sequence shown here is derived from an EMBL/GenBank/DDBJ whole genome shotgun (WGS) entry which is preliminary data.</text>
</comment>
<protein>
    <submittedName>
        <fullName evidence="1">Uncharacterized protein</fullName>
    </submittedName>
</protein>
<reference evidence="1" key="1">
    <citation type="submission" date="2022-07" db="EMBL/GenBank/DDBJ databases">
        <title>Phylogenomic reconstructions and comparative analyses of Kickxellomycotina fungi.</title>
        <authorList>
            <person name="Reynolds N.K."/>
            <person name="Stajich J.E."/>
            <person name="Barry K."/>
            <person name="Grigoriev I.V."/>
            <person name="Crous P."/>
            <person name="Smith M.E."/>
        </authorList>
    </citation>
    <scope>NUCLEOTIDE SEQUENCE</scope>
    <source>
        <strain evidence="1">Benny 63K</strain>
    </source>
</reference>
<proteinExistence type="predicted"/>
<name>A0ACC1IN67_9FUNG</name>
<gene>
    <name evidence="1" type="ORF">LPJ66_004115</name>
</gene>
<evidence type="ECO:0000313" key="1">
    <source>
        <dbReference type="EMBL" id="KAJ1896238.1"/>
    </source>
</evidence>
<organism evidence="1 2">
    <name type="scientific">Kickxella alabastrina</name>
    <dbReference type="NCBI Taxonomy" id="61397"/>
    <lineage>
        <taxon>Eukaryota</taxon>
        <taxon>Fungi</taxon>
        <taxon>Fungi incertae sedis</taxon>
        <taxon>Zoopagomycota</taxon>
        <taxon>Kickxellomycotina</taxon>
        <taxon>Kickxellomycetes</taxon>
        <taxon>Kickxellales</taxon>
        <taxon>Kickxellaceae</taxon>
        <taxon>Kickxella</taxon>
    </lineage>
</organism>
<dbReference type="EMBL" id="JANBPG010000471">
    <property type="protein sequence ID" value="KAJ1896238.1"/>
    <property type="molecule type" value="Genomic_DNA"/>
</dbReference>
<evidence type="ECO:0000313" key="2">
    <source>
        <dbReference type="Proteomes" id="UP001150581"/>
    </source>
</evidence>
<sequence length="778" mass="83601">MTSHLKNDLESVYGSSIYGGGGQFTDDSDLPEYAQLCRRLFPTLLSGTIDDNDDGGEEEDIEPEAEETIARYFKYLTGLPLPSLKMEPALLQGDLQRVSDELTALLFKESFSSSSSSGGSLDSFAPNPSQKQQQQVDIGDKPLFGVVDDMNKLAVSTTSELSTQLAKTQETLGRLETACGLFSVEMADLDQRAKVVHQVLDKQDLITRIVELPRVMQMCVAGGFYEEAVEMAEHVKVTGDRLVRDISEDMQLVPRQSRASRVLRTQGAPDQLVGFVRMIQKQVQAEYEAMILGLCRELSYTRWATTVGPQQQQQQQGGVNGKMDGGYERSMRRMSQMAKIVSILRSVGMFSESELRMLYLRSRWQAWETTADSLSGFAPQESAGAGGLEAFGLEAFGVGTPAISSPAIGSPAAQPRRGSERATSASSAEVAAYLTKYIDGFFQWLAEVDQQYQTLFPEKKLAPLGSTGSTSGGSDPFADLALFSSRQFLAAVMPLLPLLTDASGIAALESLVSVHARALARGKIDFAVPFLAHSLRERAFISVVGTVEETVAGICQTILALNVSAAGGGGSESEGGWDQLAAPTRPSLDVGPEFGAGLVAAAEAAESPAEFLGRLRVSPVGLLQYPVLAQLLHAFRDSLHALRILVLASDGSGGVEGEDEGEVLVLLNMVSVVFESELIRVAEALRSLGERIRIAIANSRAEVRESVQAVFVDACLAFTFGLARHVAEVFEEVATLNESAHLNYSSLSGGLAAGDLTTVLYSADIYTPLLEHIAANPV</sequence>
<keyword evidence="2" id="KW-1185">Reference proteome</keyword>
<accession>A0ACC1IN67</accession>